<evidence type="ECO:0000313" key="3">
    <source>
        <dbReference type="EMBL" id="MEV5507704.1"/>
    </source>
</evidence>
<dbReference type="RefSeq" id="WP_277751858.1">
    <property type="nucleotide sequence ID" value="NZ_JBFAUK010000009.1"/>
</dbReference>
<organism evidence="3 4">
    <name type="scientific">Streptomyces orinoci</name>
    <name type="common">Streptoverticillium orinoci</name>
    <dbReference type="NCBI Taxonomy" id="67339"/>
    <lineage>
        <taxon>Bacteria</taxon>
        <taxon>Bacillati</taxon>
        <taxon>Actinomycetota</taxon>
        <taxon>Actinomycetes</taxon>
        <taxon>Kitasatosporales</taxon>
        <taxon>Streptomycetaceae</taxon>
        <taxon>Streptomyces</taxon>
    </lineage>
</organism>
<evidence type="ECO:0000256" key="1">
    <source>
        <dbReference type="SAM" id="MobiDB-lite"/>
    </source>
</evidence>
<comment type="caution">
    <text evidence="3">The sequence shown here is derived from an EMBL/GenBank/DDBJ whole genome shotgun (WGS) entry which is preliminary data.</text>
</comment>
<sequence length="138" mass="13953">MEQWKGRDVLKKMCTAVALTASTAGVLAGPATAEPSGGHVTSGTGARTEYGRTEAGGKDSPQITAVQGSLNKLCVGLGKIGIQSVLVLINIGVQDIPVLSSEQQQQCTEQSALGNGDNPLSHLLDDIPVVADNGSAGG</sequence>
<reference evidence="3 4" key="1">
    <citation type="submission" date="2024-06" db="EMBL/GenBank/DDBJ databases">
        <title>The Natural Products Discovery Center: Release of the First 8490 Sequenced Strains for Exploring Actinobacteria Biosynthetic Diversity.</title>
        <authorList>
            <person name="Kalkreuter E."/>
            <person name="Kautsar S.A."/>
            <person name="Yang D."/>
            <person name="Bader C.D."/>
            <person name="Teijaro C.N."/>
            <person name="Fluegel L."/>
            <person name="Davis C.M."/>
            <person name="Simpson J.R."/>
            <person name="Lauterbach L."/>
            <person name="Steele A.D."/>
            <person name="Gui C."/>
            <person name="Meng S."/>
            <person name="Li G."/>
            <person name="Viehrig K."/>
            <person name="Ye F."/>
            <person name="Su P."/>
            <person name="Kiefer A.F."/>
            <person name="Nichols A."/>
            <person name="Cepeda A.J."/>
            <person name="Yan W."/>
            <person name="Fan B."/>
            <person name="Jiang Y."/>
            <person name="Adhikari A."/>
            <person name="Zheng C.-J."/>
            <person name="Schuster L."/>
            <person name="Cowan T.M."/>
            <person name="Smanski M.J."/>
            <person name="Chevrette M.G."/>
            <person name="De Carvalho L.P.S."/>
            <person name="Shen B."/>
        </authorList>
    </citation>
    <scope>NUCLEOTIDE SEQUENCE [LARGE SCALE GENOMIC DNA]</scope>
    <source>
        <strain evidence="3 4">NPDC052347</strain>
    </source>
</reference>
<keyword evidence="2" id="KW-0732">Signal</keyword>
<dbReference type="InterPro" id="IPR047736">
    <property type="entry name" value="RdlA/B-like"/>
</dbReference>
<feature type="region of interest" description="Disordered" evidence="1">
    <location>
        <begin position="28"/>
        <end position="60"/>
    </location>
</feature>
<feature type="chain" id="PRO_5045139475" evidence="2">
    <location>
        <begin position="34"/>
        <end position="138"/>
    </location>
</feature>
<dbReference type="Pfam" id="PF25848">
    <property type="entry name" value="Rodlin"/>
    <property type="match status" value="1"/>
</dbReference>
<dbReference type="Proteomes" id="UP001552594">
    <property type="component" value="Unassembled WGS sequence"/>
</dbReference>
<keyword evidence="4" id="KW-1185">Reference proteome</keyword>
<proteinExistence type="predicted"/>
<accession>A0ABV3JZH5</accession>
<evidence type="ECO:0000313" key="4">
    <source>
        <dbReference type="Proteomes" id="UP001552594"/>
    </source>
</evidence>
<feature type="signal peptide" evidence="2">
    <location>
        <begin position="1"/>
        <end position="33"/>
    </location>
</feature>
<name>A0ABV3JZH5_STRON</name>
<gene>
    <name evidence="3" type="ORF">AB0L16_14665</name>
</gene>
<dbReference type="EMBL" id="JBFAUK010000009">
    <property type="protein sequence ID" value="MEV5507704.1"/>
    <property type="molecule type" value="Genomic_DNA"/>
</dbReference>
<protein>
    <submittedName>
        <fullName evidence="3">Rodlin</fullName>
    </submittedName>
</protein>
<dbReference type="NCBIfam" id="NF041022">
    <property type="entry name" value="rodlin_AB"/>
    <property type="match status" value="1"/>
</dbReference>
<evidence type="ECO:0000256" key="2">
    <source>
        <dbReference type="SAM" id="SignalP"/>
    </source>
</evidence>